<dbReference type="RefSeq" id="YP_009483328.1">
    <property type="nucleotide sequence ID" value="NC_037667.1"/>
</dbReference>
<evidence type="ECO:0000256" key="1">
    <source>
        <dbReference type="ARBA" id="ARBA00022737"/>
    </source>
</evidence>
<protein>
    <submittedName>
        <fullName evidence="3">Morn repeat incomplete domain containing protein</fullName>
    </submittedName>
</protein>
<dbReference type="SUPFAM" id="SSF82185">
    <property type="entry name" value="Histone H3 K4-specific methyltransferase SET7/9 N-terminal domain"/>
    <property type="match status" value="2"/>
</dbReference>
<dbReference type="EMBL" id="MG011689">
    <property type="protein sequence ID" value="AVK75059.1"/>
    <property type="molecule type" value="Genomic_DNA"/>
</dbReference>
<dbReference type="KEGG" id="vg:36844200"/>
<gene>
    <name evidence="3" type="ORF">pqer_cds_637</name>
</gene>
<dbReference type="InterPro" id="IPR036047">
    <property type="entry name" value="F-box-like_dom_sf"/>
</dbReference>
<dbReference type="PANTHER" id="PTHR43215:SF14">
    <property type="entry name" value="RADIAL SPOKE HEAD 1 HOMOLOG"/>
    <property type="match status" value="1"/>
</dbReference>
<dbReference type="Proteomes" id="UP000248852">
    <property type="component" value="Segment"/>
</dbReference>
<organism evidence="3">
    <name type="scientific">Pandoravirus quercus</name>
    <dbReference type="NCBI Taxonomy" id="2107709"/>
    <lineage>
        <taxon>Viruses</taxon>
        <taxon>Pandoravirus</taxon>
    </lineage>
</organism>
<evidence type="ECO:0000256" key="2">
    <source>
        <dbReference type="SAM" id="MobiDB-lite"/>
    </source>
</evidence>
<accession>A0A2U7U9F1</accession>
<dbReference type="PANTHER" id="PTHR43215">
    <property type="entry name" value="RADIAL SPOKE HEAD 1 HOMOLOG"/>
    <property type="match status" value="1"/>
</dbReference>
<keyword evidence="1" id="KW-0677">Repeat</keyword>
<sequence>MSDDASITSLPSELLWTIVDALLDGIGSVFNVGRLGLACSTTLALLADNGAWRTRCRRHFGRARAGVHAHAERFGVRWIYIYVAMANEVTSLDRASMRDADPARRLWGTFSRPGLCYWGQIAGGRPCAYGVYVTRDPDDGSDSVVIAEASLDVGHRSGWISARRAVFPDAAPPYPSDHRADEAHCICRTCVWQCPRLTSRLGHVIVAYEGDWDAARLHGRGRATLLGGLVYDGQWADGVPHGQGALNGKSHRWHRGLCVDFGHWTVPERELTGDGDWSYEGDVVLGTSGADDDDLRLWCKMTSVLEDRLIGGPHGTPTRSHGPVPHGHGRATHPDGRVYVGTWRVGRRERGRCTLPNGAVLDGIWYVTPDTDRCRGTGWVTGPCYRFHAAAAWGRYDEWHCDATRPERTGEHVTLLVGRRGRGMSAAFGSGLVNQGNGAQWHSLAIAYDNGDRCVVVSNSTERFSGIARFICSTYCPDSDFAGLAIICETGWSPIPFHPEQSVAAVYWPNDPASDAFARFVAYVRKGYIGWTPAQVDAFWAAVVDLGVVAPTMHAESEPQS</sequence>
<name>A0A2U7U9F1_9VIRU</name>
<reference evidence="3" key="1">
    <citation type="journal article" date="2018" name="Nat. Commun.">
        <title>Diversity and evolution of the emerging Pandoraviridae family.</title>
        <authorList>
            <person name="Legendre M."/>
            <person name="Fabre E."/>
            <person name="Poirot O."/>
            <person name="Jeudy S."/>
            <person name="Lartigue A."/>
            <person name="Alempic J.M."/>
            <person name="Beucher L."/>
            <person name="Philippe N."/>
            <person name="Bertaux L."/>
            <person name="Christo-Foroux E."/>
            <person name="Labadie K."/>
            <person name="Coute Y."/>
            <person name="Abergel C."/>
            <person name="Claverie J.M."/>
        </authorList>
    </citation>
    <scope>NUCLEOTIDE SEQUENCE [LARGE SCALE GENOMIC DNA]</scope>
    <source>
        <strain evidence="3">Quercus</strain>
    </source>
</reference>
<evidence type="ECO:0000313" key="3">
    <source>
        <dbReference type="EMBL" id="AVK75059.1"/>
    </source>
</evidence>
<dbReference type="GeneID" id="36844200"/>
<dbReference type="Pfam" id="PF02493">
    <property type="entry name" value="MORN"/>
    <property type="match status" value="2"/>
</dbReference>
<dbReference type="InterPro" id="IPR003409">
    <property type="entry name" value="MORN"/>
</dbReference>
<proteinExistence type="predicted"/>
<feature type="region of interest" description="Disordered" evidence="2">
    <location>
        <begin position="310"/>
        <end position="335"/>
    </location>
</feature>
<dbReference type="SUPFAM" id="SSF81383">
    <property type="entry name" value="F-box domain"/>
    <property type="match status" value="1"/>
</dbReference>